<keyword evidence="3" id="KW-1185">Reference proteome</keyword>
<comment type="caution">
    <text evidence="2">The sequence shown here is derived from an EMBL/GenBank/DDBJ whole genome shotgun (WGS) entry which is preliminary data.</text>
</comment>
<dbReference type="Gene3D" id="1.25.10.10">
    <property type="entry name" value="Leucine-rich Repeat Variant"/>
    <property type="match status" value="2"/>
</dbReference>
<evidence type="ECO:0000256" key="1">
    <source>
        <dbReference type="PROSITE-ProRule" id="PRU00103"/>
    </source>
</evidence>
<dbReference type="AlphaFoldDB" id="A0A8J5X5I2"/>
<evidence type="ECO:0008006" key="4">
    <source>
        <dbReference type="Google" id="ProtNLM"/>
    </source>
</evidence>
<dbReference type="PROSITE" id="PS50077">
    <property type="entry name" value="HEAT_REPEAT"/>
    <property type="match status" value="1"/>
</dbReference>
<proteinExistence type="predicted"/>
<organism evidence="2 3">
    <name type="scientific">Diacronema lutheri</name>
    <name type="common">Unicellular marine alga</name>
    <name type="synonym">Monochrysis lutheri</name>
    <dbReference type="NCBI Taxonomy" id="2081491"/>
    <lineage>
        <taxon>Eukaryota</taxon>
        <taxon>Haptista</taxon>
        <taxon>Haptophyta</taxon>
        <taxon>Pavlovophyceae</taxon>
        <taxon>Pavlovales</taxon>
        <taxon>Pavlovaceae</taxon>
        <taxon>Diacronema</taxon>
    </lineage>
</organism>
<dbReference type="OrthoDB" id="409644at2759"/>
<dbReference type="Proteomes" id="UP000751190">
    <property type="component" value="Unassembled WGS sequence"/>
</dbReference>
<dbReference type="InterPro" id="IPR011989">
    <property type="entry name" value="ARM-like"/>
</dbReference>
<dbReference type="InterPro" id="IPR016024">
    <property type="entry name" value="ARM-type_fold"/>
</dbReference>
<sequence>MWRVIRTRQGLPYEHTLQPSFEANAQHLVAFSSKPNPEELPADAVTLAFERATHPKLTKLVTADELVHRQKALAMIDKLCSSPIEVAKFLAAGLVPALNAGITDADGTVRALASHVLLLVAREKAGRDRMVRAGSIPALQRLLVDADEQVRAHACMAFAALCVETGHRNCEEVVAAGTVAHLVERTATETDAVMPHALFALKMCMLHAQGLVDAIARGAIAAMAALISSPSPAVRAGACANLFCLAVPVDGKSSCLDEGSVPGLLPQLVELLRDVYPAVQAEAAAALMAVTVSIAAKHTCVACGACEALLSAAASEDADARLRTNAIKAMATLAEAPSGRAALMDAVPLLEEIERDGRFAPADEEHAALLRAHARRAREIVTWTP</sequence>
<feature type="repeat" description="HEAT" evidence="1">
    <location>
        <begin position="264"/>
        <end position="299"/>
    </location>
</feature>
<dbReference type="EMBL" id="JAGTXO010000054">
    <property type="protein sequence ID" value="KAG8458294.1"/>
    <property type="molecule type" value="Genomic_DNA"/>
</dbReference>
<accession>A0A8J5X5I2</accession>
<name>A0A8J5X5I2_DIALT</name>
<dbReference type="InterPro" id="IPR042856">
    <property type="entry name" value="RSP14"/>
</dbReference>
<protein>
    <recommendedName>
        <fullName evidence="4">Radial spoke protein 8</fullName>
    </recommendedName>
</protein>
<dbReference type="PANTHER" id="PTHR15599:SF1">
    <property type="entry name" value="RADIAL SPOKE HEAD 14 HOMOLOG"/>
    <property type="match status" value="1"/>
</dbReference>
<reference evidence="2" key="1">
    <citation type="submission" date="2021-05" db="EMBL/GenBank/DDBJ databases">
        <title>The genome of the haptophyte Pavlova lutheri (Diacronema luteri, Pavlovales) - a model for lipid biosynthesis in eukaryotic algae.</title>
        <authorList>
            <person name="Hulatt C.J."/>
            <person name="Posewitz M.C."/>
        </authorList>
    </citation>
    <scope>NUCLEOTIDE SEQUENCE</scope>
    <source>
        <strain evidence="2">NIVA-4/92</strain>
    </source>
</reference>
<gene>
    <name evidence="2" type="ORF">KFE25_005141</name>
</gene>
<evidence type="ECO:0000313" key="2">
    <source>
        <dbReference type="EMBL" id="KAG8458294.1"/>
    </source>
</evidence>
<dbReference type="PANTHER" id="PTHR15599">
    <property type="entry name" value="RTDR1"/>
    <property type="match status" value="1"/>
</dbReference>
<dbReference type="SUPFAM" id="SSF48371">
    <property type="entry name" value="ARM repeat"/>
    <property type="match status" value="1"/>
</dbReference>
<dbReference type="OMA" id="VWQHDVI"/>
<dbReference type="InterPro" id="IPR021133">
    <property type="entry name" value="HEAT_type_2"/>
</dbReference>
<evidence type="ECO:0000313" key="3">
    <source>
        <dbReference type="Proteomes" id="UP000751190"/>
    </source>
</evidence>